<dbReference type="KEGG" id="beo:BEH_17565"/>
<evidence type="ECO:0000313" key="2">
    <source>
        <dbReference type="Proteomes" id="UP000036202"/>
    </source>
</evidence>
<name>A0A0H4KN28_9BACI</name>
<dbReference type="RefSeq" id="WP_046217766.1">
    <property type="nucleotide sequence ID" value="NZ_CP011974.1"/>
</dbReference>
<gene>
    <name evidence="1" type="ORF">BEH_17565</name>
</gene>
<reference evidence="1 2" key="1">
    <citation type="journal article" date="2015" name="PLoS ONE">
        <title>Genome Sequence of Bacillus endophyticus and Analysis of Its Companion Mechanism in the Ketogulonigenium vulgare-Bacillus Strain Consortium.</title>
        <authorList>
            <person name="Jia N."/>
            <person name="Du J."/>
            <person name="Ding M.Z."/>
            <person name="Gao F."/>
            <person name="Yuan Y.J."/>
        </authorList>
    </citation>
    <scope>NUCLEOTIDE SEQUENCE [LARGE SCALE GENOMIC DNA]</scope>
    <source>
        <strain evidence="1 2">Hbe603</strain>
    </source>
</reference>
<keyword evidence="2" id="KW-1185">Reference proteome</keyword>
<accession>A0A0H4KN28</accession>
<protein>
    <submittedName>
        <fullName evidence="1">Uncharacterized protein</fullName>
    </submittedName>
</protein>
<dbReference type="Proteomes" id="UP000036202">
    <property type="component" value="Chromosome"/>
</dbReference>
<reference evidence="2" key="2">
    <citation type="submission" date="2015-06" db="EMBL/GenBank/DDBJ databases">
        <title>Genome Sequence of Bacillus endophyticus and Analysis of its Companion Mechanism in the Ketogulonigenium vulgare-Bacillus strain Consortium.</title>
        <authorList>
            <person name="Jia N."/>
            <person name="Du J."/>
            <person name="Ding M.-Z."/>
            <person name="Gao F."/>
            <person name="Yuan Y.-J."/>
        </authorList>
    </citation>
    <scope>NUCLEOTIDE SEQUENCE [LARGE SCALE GENOMIC DNA]</scope>
    <source>
        <strain evidence="2">Hbe603</strain>
    </source>
</reference>
<sequence length="83" mass="9500">MVIEGKLVVKEGETLIKVGDDKLSSDERIALLEQEVELSKQMLLTRTPIEYIQEQGSSELDITQKKGREYYWVTTLIKSLEQG</sequence>
<evidence type="ECO:0000313" key="1">
    <source>
        <dbReference type="EMBL" id="AKO93719.1"/>
    </source>
</evidence>
<dbReference type="AlphaFoldDB" id="A0A0H4KN28"/>
<dbReference type="EMBL" id="CP011974">
    <property type="protein sequence ID" value="AKO93719.1"/>
    <property type="molecule type" value="Genomic_DNA"/>
</dbReference>
<organism evidence="1 2">
    <name type="scientific">Priestia filamentosa</name>
    <dbReference type="NCBI Taxonomy" id="1402861"/>
    <lineage>
        <taxon>Bacteria</taxon>
        <taxon>Bacillati</taxon>
        <taxon>Bacillota</taxon>
        <taxon>Bacilli</taxon>
        <taxon>Bacillales</taxon>
        <taxon>Bacillaceae</taxon>
        <taxon>Priestia</taxon>
    </lineage>
</organism>
<proteinExistence type="predicted"/>